<accession>A0A5E4UQY4</accession>
<organism evidence="2 3">
    <name type="scientific">Pandoraea pneumonica</name>
    <dbReference type="NCBI Taxonomy" id="2508299"/>
    <lineage>
        <taxon>Bacteria</taxon>
        <taxon>Pseudomonadati</taxon>
        <taxon>Pseudomonadota</taxon>
        <taxon>Betaproteobacteria</taxon>
        <taxon>Burkholderiales</taxon>
        <taxon>Burkholderiaceae</taxon>
        <taxon>Pandoraea</taxon>
    </lineage>
</organism>
<dbReference type="GO" id="GO:0018775">
    <property type="term" value="F:2-hydroxymuconate-semialdehyde hydrolase activity"/>
    <property type="evidence" value="ECO:0007669"/>
    <property type="project" value="UniProtKB-EC"/>
</dbReference>
<reference evidence="2 3" key="1">
    <citation type="submission" date="2019-08" db="EMBL/GenBank/DDBJ databases">
        <authorList>
            <person name="Peeters C."/>
        </authorList>
    </citation>
    <scope>NUCLEOTIDE SEQUENCE [LARGE SCALE GENOMIC DNA]</scope>
    <source>
        <strain evidence="2 3">LMG 31114</strain>
    </source>
</reference>
<name>A0A5E4UQY4_9BURK</name>
<evidence type="ECO:0000313" key="2">
    <source>
        <dbReference type="EMBL" id="VVE01399.1"/>
    </source>
</evidence>
<dbReference type="InterPro" id="IPR029058">
    <property type="entry name" value="AB_hydrolase_fold"/>
</dbReference>
<dbReference type="EMBL" id="CABPSK010000002">
    <property type="protein sequence ID" value="VVE01399.1"/>
    <property type="molecule type" value="Genomic_DNA"/>
</dbReference>
<dbReference type="AlphaFoldDB" id="A0A5E4UQY4"/>
<dbReference type="RefSeq" id="WP_150679477.1">
    <property type="nucleotide sequence ID" value="NZ_CABPSK010000002.1"/>
</dbReference>
<dbReference type="GeneID" id="300404175"/>
<dbReference type="EC" id="3.7.1.9" evidence="2"/>
<gene>
    <name evidence="2" type="primary">xylF</name>
    <name evidence="2" type="ORF">PPN31114_02139</name>
</gene>
<dbReference type="SUPFAM" id="SSF53474">
    <property type="entry name" value="alpha/beta-Hydrolases"/>
    <property type="match status" value="1"/>
</dbReference>
<sequence>MTHLSPTSTTPQADRLGFTLFGTGPEPVLVLHDWLGDHTNYDALLPYLDGDAFAYAFVDLRGYGRSKHLSGDYSIDEIARDCLDVADALGWHRFHVLGHSMTGMVTQRLAADAPERIKSAIAVCPISAAGNRLPPEAAAFFASTCENDDAFRRLVKFVTGGLSDVWANRKLQQNRDGVAPVCRPRYLDMMVNTNFVDDVRGLATPFLVIVGDKDPGLGVEAMQQTFLAWHPNAQLAALPNCGHYPMQECPPYFALLVEDFLRQHAG</sequence>
<dbReference type="OrthoDB" id="9780765at2"/>
<dbReference type="InterPro" id="IPR050266">
    <property type="entry name" value="AB_hydrolase_sf"/>
</dbReference>
<keyword evidence="2" id="KW-0378">Hydrolase</keyword>
<dbReference type="PANTHER" id="PTHR43798">
    <property type="entry name" value="MONOACYLGLYCEROL LIPASE"/>
    <property type="match status" value="1"/>
</dbReference>
<dbReference type="InterPro" id="IPR000073">
    <property type="entry name" value="AB_hydrolase_1"/>
</dbReference>
<evidence type="ECO:0000313" key="3">
    <source>
        <dbReference type="Proteomes" id="UP000366945"/>
    </source>
</evidence>
<proteinExistence type="predicted"/>
<dbReference type="Proteomes" id="UP000366945">
    <property type="component" value="Unassembled WGS sequence"/>
</dbReference>
<dbReference type="Pfam" id="PF00561">
    <property type="entry name" value="Abhydrolase_1"/>
    <property type="match status" value="1"/>
</dbReference>
<protein>
    <submittedName>
        <fullName evidence="2">2-hydroxymuconate semialdehyde hydrolase</fullName>
        <ecNumber evidence="2">3.7.1.9</ecNumber>
    </submittedName>
</protein>
<feature type="domain" description="AB hydrolase-1" evidence="1">
    <location>
        <begin position="27"/>
        <end position="245"/>
    </location>
</feature>
<keyword evidence="3" id="KW-1185">Reference proteome</keyword>
<dbReference type="Gene3D" id="3.40.50.1820">
    <property type="entry name" value="alpha/beta hydrolase"/>
    <property type="match status" value="1"/>
</dbReference>
<evidence type="ECO:0000259" key="1">
    <source>
        <dbReference type="Pfam" id="PF00561"/>
    </source>
</evidence>